<dbReference type="Proteomes" id="UP001501321">
    <property type="component" value="Unassembled WGS sequence"/>
</dbReference>
<keyword evidence="3" id="KW-1185">Reference proteome</keyword>
<feature type="signal peptide" evidence="1">
    <location>
        <begin position="1"/>
        <end position="20"/>
    </location>
</feature>
<evidence type="ECO:0008006" key="4">
    <source>
        <dbReference type="Google" id="ProtNLM"/>
    </source>
</evidence>
<dbReference type="EMBL" id="BAABFC010000014">
    <property type="protein sequence ID" value="GAA4500574.1"/>
    <property type="molecule type" value="Genomic_DNA"/>
</dbReference>
<protein>
    <recommendedName>
        <fullName evidence="4">Transporter substrate-binding domain-containing protein</fullName>
    </recommendedName>
</protein>
<feature type="chain" id="PRO_5047358826" description="Transporter substrate-binding domain-containing protein" evidence="1">
    <location>
        <begin position="21"/>
        <end position="302"/>
    </location>
</feature>
<keyword evidence="1" id="KW-0732">Signal</keyword>
<name>A0ABP8QDV9_9GAMM</name>
<evidence type="ECO:0000313" key="2">
    <source>
        <dbReference type="EMBL" id="GAA4500574.1"/>
    </source>
</evidence>
<sequence length="302" mass="33836">MKGCCLRLLLLWCLVPACQAVTLFTYRPGETPQDVRTVYTTALLELALEKTRPQYGDFRLASAPAMNTARALAELKKGSHPNFMLKMSYNPELETAGMLRGKLDVDLDIIGYRACFTRTGLLPSLTQVQNLTQLKQFSHGQGSGWVDTQILEANGFNVVSVGQYESLFRMVATGRFDLFCRGINELEGEWRAHRQLPGLAVEPSLLLYYPLPRFFYANPRDADGLKRVEEGVRIALADGSLQRLWLSHYGPSVTFAKPAQRRLFRLTNPMLPPGLLPAEQPRFDPILGDFITPPPLPPTGRQ</sequence>
<reference evidence="3" key="1">
    <citation type="journal article" date="2019" name="Int. J. Syst. Evol. Microbiol.">
        <title>The Global Catalogue of Microorganisms (GCM) 10K type strain sequencing project: providing services to taxonomists for standard genome sequencing and annotation.</title>
        <authorList>
            <consortium name="The Broad Institute Genomics Platform"/>
            <consortium name="The Broad Institute Genome Sequencing Center for Infectious Disease"/>
            <person name="Wu L."/>
            <person name="Ma J."/>
        </authorList>
    </citation>
    <scope>NUCLEOTIDE SEQUENCE [LARGE SCALE GENOMIC DNA]</scope>
    <source>
        <strain evidence="3">JCM 32226</strain>
    </source>
</reference>
<dbReference type="SUPFAM" id="SSF53850">
    <property type="entry name" value="Periplasmic binding protein-like II"/>
    <property type="match status" value="1"/>
</dbReference>
<comment type="caution">
    <text evidence="2">The sequence shown here is derived from an EMBL/GenBank/DDBJ whole genome shotgun (WGS) entry which is preliminary data.</text>
</comment>
<gene>
    <name evidence="2" type="ORF">GCM10023095_22580</name>
</gene>
<proteinExistence type="predicted"/>
<dbReference type="RefSeq" id="WP_345013122.1">
    <property type="nucleotide sequence ID" value="NZ_BAABFC010000014.1"/>
</dbReference>
<evidence type="ECO:0000256" key="1">
    <source>
        <dbReference type="SAM" id="SignalP"/>
    </source>
</evidence>
<accession>A0ABP8QDV9</accession>
<evidence type="ECO:0000313" key="3">
    <source>
        <dbReference type="Proteomes" id="UP001501321"/>
    </source>
</evidence>
<organism evidence="2 3">
    <name type="scientific">Pseudaeromonas paramecii</name>
    <dbReference type="NCBI Taxonomy" id="2138166"/>
    <lineage>
        <taxon>Bacteria</taxon>
        <taxon>Pseudomonadati</taxon>
        <taxon>Pseudomonadota</taxon>
        <taxon>Gammaproteobacteria</taxon>
        <taxon>Aeromonadales</taxon>
        <taxon>Aeromonadaceae</taxon>
        <taxon>Pseudaeromonas</taxon>
    </lineage>
</organism>